<reference evidence="1 2" key="1">
    <citation type="submission" date="2018-02" db="EMBL/GenBank/DDBJ databases">
        <title>The genomes of Aspergillus section Nigri reveals drivers in fungal speciation.</title>
        <authorList>
            <consortium name="DOE Joint Genome Institute"/>
            <person name="Vesth T.C."/>
            <person name="Nybo J."/>
            <person name="Theobald S."/>
            <person name="Brandl J."/>
            <person name="Frisvad J.C."/>
            <person name="Nielsen K.F."/>
            <person name="Lyhne E.K."/>
            <person name="Kogle M.E."/>
            <person name="Kuo A."/>
            <person name="Riley R."/>
            <person name="Clum A."/>
            <person name="Nolan M."/>
            <person name="Lipzen A."/>
            <person name="Salamov A."/>
            <person name="Henrissat B."/>
            <person name="Wiebenga A."/>
            <person name="De vries R.P."/>
            <person name="Grigoriev I.V."/>
            <person name="Mortensen U.H."/>
            <person name="Andersen M.R."/>
            <person name="Baker S.E."/>
        </authorList>
    </citation>
    <scope>NUCLEOTIDE SEQUENCE [LARGE SCALE GENOMIC DNA]</scope>
    <source>
        <strain evidence="1 2">CBS 101889</strain>
    </source>
</reference>
<proteinExistence type="predicted"/>
<gene>
    <name evidence="1" type="ORF">BO97DRAFT_457798</name>
</gene>
<dbReference type="GeneID" id="37203503"/>
<dbReference type="RefSeq" id="XP_025548745.1">
    <property type="nucleotide sequence ID" value="XM_025699214.1"/>
</dbReference>
<protein>
    <submittedName>
        <fullName evidence="1">Uncharacterized protein</fullName>
    </submittedName>
</protein>
<name>A0A395HNT6_ASPHC</name>
<dbReference type="Proteomes" id="UP000248961">
    <property type="component" value="Unassembled WGS sequence"/>
</dbReference>
<feature type="non-terminal residue" evidence="1">
    <location>
        <position position="1"/>
    </location>
</feature>
<sequence length="173" mass="19606">NGDNSVYRALARTSLSKRVFQPLTLAEIREYVPRQTNEDTEDPYYGELIRIIEYDEDGEPEPPNVAVQNTFRNAPFQIGTDGLVGCTVVTVVSRRAVYMGHYWEGPNWKDPNDFVTIILNFISNTNPRDGSGPALNPALFNRATDDTRIYIMQAVQRTGRTTTAPYYAPELRQ</sequence>
<dbReference type="STRING" id="1450537.A0A395HNT6"/>
<accession>A0A395HNT6</accession>
<dbReference type="OrthoDB" id="3886018at2759"/>
<dbReference type="AlphaFoldDB" id="A0A395HNT6"/>
<dbReference type="VEuPathDB" id="FungiDB:BO97DRAFT_457798"/>
<organism evidence="1 2">
    <name type="scientific">Aspergillus homomorphus (strain CBS 101889)</name>
    <dbReference type="NCBI Taxonomy" id="1450537"/>
    <lineage>
        <taxon>Eukaryota</taxon>
        <taxon>Fungi</taxon>
        <taxon>Dikarya</taxon>
        <taxon>Ascomycota</taxon>
        <taxon>Pezizomycotina</taxon>
        <taxon>Eurotiomycetes</taxon>
        <taxon>Eurotiomycetidae</taxon>
        <taxon>Eurotiales</taxon>
        <taxon>Aspergillaceae</taxon>
        <taxon>Aspergillus</taxon>
        <taxon>Aspergillus subgen. Circumdati</taxon>
    </lineage>
</organism>
<evidence type="ECO:0000313" key="2">
    <source>
        <dbReference type="Proteomes" id="UP000248961"/>
    </source>
</evidence>
<dbReference type="EMBL" id="KZ824302">
    <property type="protein sequence ID" value="RAL09591.1"/>
    <property type="molecule type" value="Genomic_DNA"/>
</dbReference>
<evidence type="ECO:0000313" key="1">
    <source>
        <dbReference type="EMBL" id="RAL09591.1"/>
    </source>
</evidence>
<keyword evidence="2" id="KW-1185">Reference proteome</keyword>